<feature type="transmembrane region" description="Helical" evidence="13">
    <location>
        <begin position="462"/>
        <end position="480"/>
    </location>
</feature>
<keyword evidence="2" id="KW-0813">Transport</keyword>
<keyword evidence="18" id="KW-1185">Reference proteome</keyword>
<evidence type="ECO:0000259" key="14">
    <source>
        <dbReference type="Pfam" id="PF03493"/>
    </source>
</evidence>
<feature type="compositionally biased region" description="Polar residues" evidence="12">
    <location>
        <begin position="364"/>
        <end position="378"/>
    </location>
</feature>
<dbReference type="Pfam" id="PF07885">
    <property type="entry name" value="Ion_trans_2"/>
    <property type="match status" value="1"/>
</dbReference>
<evidence type="ECO:0000256" key="5">
    <source>
        <dbReference type="ARBA" id="ARBA00022826"/>
    </source>
</evidence>
<evidence type="ECO:0000256" key="3">
    <source>
        <dbReference type="ARBA" id="ARBA00022538"/>
    </source>
</evidence>
<feature type="compositionally biased region" description="Basic residues" evidence="12">
    <location>
        <begin position="175"/>
        <end position="193"/>
    </location>
</feature>
<evidence type="ECO:0000256" key="6">
    <source>
        <dbReference type="ARBA" id="ARBA00022958"/>
    </source>
</evidence>
<evidence type="ECO:0000256" key="1">
    <source>
        <dbReference type="ARBA" id="ARBA00004141"/>
    </source>
</evidence>
<keyword evidence="5" id="KW-0631">Potassium channel</keyword>
<keyword evidence="6" id="KW-0630">Potassium</keyword>
<dbReference type="SUPFAM" id="SSF81324">
    <property type="entry name" value="Voltage-gated potassium channels"/>
    <property type="match status" value="1"/>
</dbReference>
<dbReference type="EMBL" id="JADGIZ020000052">
    <property type="protein sequence ID" value="KAL2913092.1"/>
    <property type="molecule type" value="Genomic_DNA"/>
</dbReference>
<evidence type="ECO:0000313" key="17">
    <source>
        <dbReference type="EMBL" id="KAL2913092.1"/>
    </source>
</evidence>
<keyword evidence="10" id="KW-0407">Ion channel</keyword>
<evidence type="ECO:0000256" key="7">
    <source>
        <dbReference type="ARBA" id="ARBA00022989"/>
    </source>
</evidence>
<evidence type="ECO:0000259" key="15">
    <source>
        <dbReference type="Pfam" id="PF07885"/>
    </source>
</evidence>
<reference evidence="17 18" key="1">
    <citation type="submission" date="2023-09" db="EMBL/GenBank/DDBJ databases">
        <title>Pangenome analysis of Batrachochytrium dendrobatidis and related Chytrids.</title>
        <authorList>
            <person name="Yacoub M.N."/>
            <person name="Stajich J.E."/>
            <person name="James T.Y."/>
        </authorList>
    </citation>
    <scope>NUCLEOTIDE SEQUENCE [LARGE SCALE GENOMIC DNA]</scope>
    <source>
        <strain evidence="17 18">JEL0888</strain>
    </source>
</reference>
<protein>
    <submittedName>
        <fullName evidence="17">Uncharacterized protein</fullName>
    </submittedName>
</protein>
<evidence type="ECO:0000313" key="18">
    <source>
        <dbReference type="Proteomes" id="UP001527925"/>
    </source>
</evidence>
<feature type="transmembrane region" description="Helical" evidence="13">
    <location>
        <begin position="678"/>
        <end position="701"/>
    </location>
</feature>
<dbReference type="InterPro" id="IPR003148">
    <property type="entry name" value="RCK_N"/>
</dbReference>
<proteinExistence type="predicted"/>
<feature type="transmembrane region" description="Helical" evidence="13">
    <location>
        <begin position="492"/>
        <end position="510"/>
    </location>
</feature>
<comment type="subcellular location">
    <subcellularLocation>
        <location evidence="1">Membrane</location>
        <topology evidence="1">Multi-pass membrane protein</topology>
    </subcellularLocation>
</comment>
<name>A0ABR4N0P1_9FUNG</name>
<comment type="catalytic activity">
    <reaction evidence="11">
        <text>K(+)(in) = K(+)(out)</text>
        <dbReference type="Rhea" id="RHEA:29463"/>
        <dbReference type="ChEBI" id="CHEBI:29103"/>
    </reaction>
</comment>
<organism evidence="17 18">
    <name type="scientific">Polyrhizophydium stewartii</name>
    <dbReference type="NCBI Taxonomy" id="2732419"/>
    <lineage>
        <taxon>Eukaryota</taxon>
        <taxon>Fungi</taxon>
        <taxon>Fungi incertae sedis</taxon>
        <taxon>Chytridiomycota</taxon>
        <taxon>Chytridiomycota incertae sedis</taxon>
        <taxon>Chytridiomycetes</taxon>
        <taxon>Rhizophydiales</taxon>
        <taxon>Rhizophydiales incertae sedis</taxon>
        <taxon>Polyrhizophydium</taxon>
    </lineage>
</organism>
<feature type="region of interest" description="Disordered" evidence="12">
    <location>
        <begin position="335"/>
        <end position="380"/>
    </location>
</feature>
<evidence type="ECO:0000256" key="11">
    <source>
        <dbReference type="ARBA" id="ARBA00034430"/>
    </source>
</evidence>
<dbReference type="Gene3D" id="1.10.287.70">
    <property type="match status" value="1"/>
</dbReference>
<keyword evidence="8" id="KW-0406">Ion transport</keyword>
<accession>A0ABR4N0P1</accession>
<dbReference type="PANTHER" id="PTHR10027:SF10">
    <property type="entry name" value="SLOWPOKE 2, ISOFORM D"/>
    <property type="match status" value="1"/>
</dbReference>
<dbReference type="PANTHER" id="PTHR10027">
    <property type="entry name" value="CALCIUM-ACTIVATED POTASSIUM CHANNEL ALPHA CHAIN"/>
    <property type="match status" value="1"/>
</dbReference>
<feature type="domain" description="RCK N-terminal" evidence="16">
    <location>
        <begin position="720"/>
        <end position="838"/>
    </location>
</feature>
<keyword evidence="9 13" id="KW-0472">Membrane</keyword>
<feature type="region of interest" description="Disordered" evidence="12">
    <location>
        <begin position="52"/>
        <end position="91"/>
    </location>
</feature>
<evidence type="ECO:0000256" key="8">
    <source>
        <dbReference type="ARBA" id="ARBA00023065"/>
    </source>
</evidence>
<evidence type="ECO:0000256" key="13">
    <source>
        <dbReference type="SAM" id="Phobius"/>
    </source>
</evidence>
<gene>
    <name evidence="17" type="ORF">HK105_207437</name>
</gene>
<feature type="transmembrane region" description="Helical" evidence="13">
    <location>
        <begin position="548"/>
        <end position="569"/>
    </location>
</feature>
<feature type="compositionally biased region" description="Low complexity" evidence="12">
    <location>
        <begin position="146"/>
        <end position="158"/>
    </location>
</feature>
<dbReference type="Proteomes" id="UP001527925">
    <property type="component" value="Unassembled WGS sequence"/>
</dbReference>
<dbReference type="Pfam" id="PF03493">
    <property type="entry name" value="BK_channel_a"/>
    <property type="match status" value="1"/>
</dbReference>
<keyword evidence="7 13" id="KW-1133">Transmembrane helix</keyword>
<feature type="domain" description="Potassium channel" evidence="15">
    <location>
        <begin position="624"/>
        <end position="705"/>
    </location>
</feature>
<sequence>MQSAGADLPGIDAVGRAAAPPRAGAAIAMRRLSSAGSLAGRLLQRHQTQAVMPLMPPQPPPPQQQQPQPQQRPPPDTPAAPGPRPAAPGRRQVTFGEPAAAAAAAASLVPVTLQTSSPLAARRSAPHLSAPAAPALPAAPVPRTPSPVSASPPAYALSMSPSRHARPSLPDMRRSGHNHNHHNHNHRDVHHRPAGSESPASVAAAAAGEASTPLLTQHPHVVPHAIGAQPAGDAAPADPLSPFVLTLQQAVPISASQRRRFFEQDANPSSDSFVSSTAINASSDMLLGARAARAPMASPARASQALLQRHITQTALLPDHGQDLRLLPFERSDTLHTDTESELPSNGSGSRRLPRGNSHRASHANLNNPDSHNPNANRWGSHEFVSRSSLTQPEIYTTLDPDAPEVAAVKASSASTNSVRAIMSRLFKSAVSRSVVSYADVRHVYRIQHEQGREAPTTASGVFSQLILLIFNLTSIHKLFARIVSSYRMFTFLITADFIIGVISALLYLVEIQLNSDSAKNEIHGREPAWIWTERSRSVFHVLSDNRYVATLSAETIIVFIVSLPMLVLSRVQDGHLIYLPYFLRAIILIPQLKKVLRLRGYVPFVNFGAYREKLIVLTMTMLVIIFLGMCSFHLFETRFPSNQPISSSNLSLTQLLYYIVITVSTVGYGDITPKTVAGQLVVVVMILVSIIVIPGLVTDVQETFKLQQSGAGSYTRGSRKYIVVCGVFDTVARVETVLSMIFSKKATSKTKIILLARNKQSVHVKALLNQSHFRGRVVYLQGSGLDLEDLKRVQLKYADAAFILADTNAVNKKEEDEHNTLRAWAFDDYAPMTPLYVDNLLPGTEVLQDRTTSGSVCIDDLKQILLAYNCLYRGVGTLMVNLLRPCPLHGDYEDLWRAQYADGLANEIHQSDLNPAFAAYPFTAISYYVFKEFQVILFGVGVKTMSKNHAEVLHVLLNPGGTYVLKPSDTCLYMAQSEDDVRAINNLTRDEFERTMMQHSFSMAIHGSLARRPSAEDLANTPFQDSLMAEIYVKGYPTSINHDDWTPLCWLLAEPQCLEQVAIADAGFLQSHILVCTYTYTIFRFVCTLRSANLTAKELKPIVFLCPRLPTDEEFELLARFPQLYFVVGDATVQRDLERGNVHGSGKVVIINMQRSTSSSSSMDDFSDSSAIMVAHLIHNMFHRSGLRKYVVIHLHKRTNIKFLRPTARKRAHKRKVSALRRPTSSDLQHDWQDDVFFAPVFAAGRALSTSMIEPVLFHTYTNPFILDIFNAFCGVQYKKNQDMHDQLGIDRAGLCYVTVPPEFVHLPFGKLYENLACSVGVIPIGLLREEVDQAGLGNKLPFIVANPPFSLLLKETDLVYVLASPKQVL</sequence>
<keyword evidence="3" id="KW-0633">Potassium transport</keyword>
<feature type="domain" description="RCK N-terminal" evidence="16">
    <location>
        <begin position="1070"/>
        <end position="1184"/>
    </location>
</feature>
<evidence type="ECO:0000259" key="16">
    <source>
        <dbReference type="Pfam" id="PF22614"/>
    </source>
</evidence>
<dbReference type="Pfam" id="PF22614">
    <property type="entry name" value="Slo-like_RCK"/>
    <property type="match status" value="2"/>
</dbReference>
<feature type="compositionally biased region" description="Pro residues" evidence="12">
    <location>
        <begin position="54"/>
        <end position="86"/>
    </location>
</feature>
<dbReference type="Gene3D" id="3.40.50.720">
    <property type="entry name" value="NAD(P)-binding Rossmann-like Domain"/>
    <property type="match status" value="2"/>
</dbReference>
<feature type="domain" description="Calcium-activated potassium channel BK alpha subunit" evidence="14">
    <location>
        <begin position="856"/>
        <end position="941"/>
    </location>
</feature>
<dbReference type="InterPro" id="IPR013099">
    <property type="entry name" value="K_chnl_dom"/>
</dbReference>
<feature type="region of interest" description="Disordered" evidence="12">
    <location>
        <begin position="131"/>
        <end position="209"/>
    </location>
</feature>
<evidence type="ECO:0000256" key="9">
    <source>
        <dbReference type="ARBA" id="ARBA00023136"/>
    </source>
</evidence>
<evidence type="ECO:0000256" key="12">
    <source>
        <dbReference type="SAM" id="MobiDB-lite"/>
    </source>
</evidence>
<feature type="transmembrane region" description="Helical" evidence="13">
    <location>
        <begin position="614"/>
        <end position="636"/>
    </location>
</feature>
<dbReference type="InterPro" id="IPR003929">
    <property type="entry name" value="K_chnl_BK_asu"/>
</dbReference>
<evidence type="ECO:0000256" key="4">
    <source>
        <dbReference type="ARBA" id="ARBA00022692"/>
    </source>
</evidence>
<feature type="compositionally biased region" description="Basic residues" evidence="12">
    <location>
        <begin position="352"/>
        <end position="362"/>
    </location>
</feature>
<evidence type="ECO:0000256" key="10">
    <source>
        <dbReference type="ARBA" id="ARBA00023303"/>
    </source>
</evidence>
<feature type="compositionally biased region" description="Low complexity" evidence="12">
    <location>
        <begin position="195"/>
        <end position="209"/>
    </location>
</feature>
<comment type="caution">
    <text evidence="17">The sequence shown here is derived from an EMBL/GenBank/DDBJ whole genome shotgun (WGS) entry which is preliminary data.</text>
</comment>
<evidence type="ECO:0000256" key="2">
    <source>
        <dbReference type="ARBA" id="ARBA00022448"/>
    </source>
</evidence>
<feature type="transmembrane region" description="Helical" evidence="13">
    <location>
        <begin position="656"/>
        <end position="672"/>
    </location>
</feature>
<keyword evidence="4 13" id="KW-0812">Transmembrane</keyword>
<dbReference type="InterPro" id="IPR047871">
    <property type="entry name" value="K_chnl_Slo-like"/>
</dbReference>